<keyword evidence="1" id="KW-0812">Transmembrane</keyword>
<dbReference type="EMBL" id="JBFXLQ010000006">
    <property type="protein sequence ID" value="KAL2870353.1"/>
    <property type="molecule type" value="Genomic_DNA"/>
</dbReference>
<name>A0ABR4M0L4_9EURO</name>
<reference evidence="2 3" key="1">
    <citation type="submission" date="2024-07" db="EMBL/GenBank/DDBJ databases">
        <title>Section-level genome sequencing and comparative genomics of Aspergillus sections Usti and Cavernicolus.</title>
        <authorList>
            <consortium name="Lawrence Berkeley National Laboratory"/>
            <person name="Nybo J.L."/>
            <person name="Vesth T.C."/>
            <person name="Theobald S."/>
            <person name="Frisvad J.C."/>
            <person name="Larsen T.O."/>
            <person name="Kjaerboelling I."/>
            <person name="Rothschild-Mancinelli K."/>
            <person name="Lyhne E.K."/>
            <person name="Kogle M.E."/>
            <person name="Barry K."/>
            <person name="Clum A."/>
            <person name="Na H."/>
            <person name="Ledsgaard L."/>
            <person name="Lin J."/>
            <person name="Lipzen A."/>
            <person name="Kuo A."/>
            <person name="Riley R."/>
            <person name="Mondo S."/>
            <person name="Labutti K."/>
            <person name="Haridas S."/>
            <person name="Pangalinan J."/>
            <person name="Salamov A.A."/>
            <person name="Simmons B.A."/>
            <person name="Magnuson J.K."/>
            <person name="Chen J."/>
            <person name="Drula E."/>
            <person name="Henrissat B."/>
            <person name="Wiebenga A."/>
            <person name="Lubbers R.J."/>
            <person name="Gomes A.C."/>
            <person name="Macurrencykelacurrency M.R."/>
            <person name="Stajich J."/>
            <person name="Grigoriev I.V."/>
            <person name="Mortensen U.H."/>
            <person name="De Vries R.P."/>
            <person name="Baker S.E."/>
            <person name="Andersen M.R."/>
        </authorList>
    </citation>
    <scope>NUCLEOTIDE SEQUENCE [LARGE SCALE GENOMIC DNA]</scope>
    <source>
        <strain evidence="2 3">CBS 449.75</strain>
    </source>
</reference>
<evidence type="ECO:0000256" key="1">
    <source>
        <dbReference type="SAM" id="Phobius"/>
    </source>
</evidence>
<protein>
    <submittedName>
        <fullName evidence="2">Uncharacterized protein</fullName>
    </submittedName>
</protein>
<accession>A0ABR4M0L4</accession>
<keyword evidence="1" id="KW-0472">Membrane</keyword>
<keyword evidence="3" id="KW-1185">Reference proteome</keyword>
<organism evidence="2 3">
    <name type="scientific">Aspergillus lucknowensis</name>
    <dbReference type="NCBI Taxonomy" id="176173"/>
    <lineage>
        <taxon>Eukaryota</taxon>
        <taxon>Fungi</taxon>
        <taxon>Dikarya</taxon>
        <taxon>Ascomycota</taxon>
        <taxon>Pezizomycotina</taxon>
        <taxon>Eurotiomycetes</taxon>
        <taxon>Eurotiomycetidae</taxon>
        <taxon>Eurotiales</taxon>
        <taxon>Aspergillaceae</taxon>
        <taxon>Aspergillus</taxon>
        <taxon>Aspergillus subgen. Nidulantes</taxon>
    </lineage>
</organism>
<keyword evidence="1" id="KW-1133">Transmembrane helix</keyword>
<feature type="transmembrane region" description="Helical" evidence="1">
    <location>
        <begin position="51"/>
        <end position="71"/>
    </location>
</feature>
<evidence type="ECO:0000313" key="3">
    <source>
        <dbReference type="Proteomes" id="UP001610432"/>
    </source>
</evidence>
<gene>
    <name evidence="2" type="ORF">BJX67DRAFT_281005</name>
</gene>
<comment type="caution">
    <text evidence="2">The sequence shown here is derived from an EMBL/GenBank/DDBJ whole genome shotgun (WGS) entry which is preliminary data.</text>
</comment>
<proteinExistence type="predicted"/>
<dbReference type="Proteomes" id="UP001610432">
    <property type="component" value="Unassembled WGS sequence"/>
</dbReference>
<evidence type="ECO:0000313" key="2">
    <source>
        <dbReference type="EMBL" id="KAL2870353.1"/>
    </source>
</evidence>
<dbReference type="RefSeq" id="XP_070889332.1">
    <property type="nucleotide sequence ID" value="XM_071026662.1"/>
</dbReference>
<dbReference type="GeneID" id="98141734"/>
<sequence length="145" mass="16320">MLLITSSSSLNMTAGQKRLGRPLQLPSNLIRILRRLATTYDPTPFDVTDNIWLLVLHFYLTCLLSVVVLAGRKVILFMASSATALANEVARATRIEERTAVFMSPTGVSDLTRRFQTDMLRRNLFCTTPSTIQIRVHRRTAQQLG</sequence>